<evidence type="ECO:0000313" key="1">
    <source>
        <dbReference type="EMBL" id="KAI9388657.1"/>
    </source>
</evidence>
<sequence length="816" mass="85275">MKNQLRSCSSTVLQLPMTPFTKLLFVPSLLLMLVAVSDASGMASAPGYARCMIKRYRHCYNLEQTCPSFCHNGCIVECVSCMPMCVGDSSPILDYSISLPNPLTLLPLEFPKSHTRSLLNVHPSESDGKGPPKSEGSNEKPSPPEQSGDDGGESEGSNEKPSPPEHSGDDGGESEGSNKKPSPPEDSNHDDGSNKKPSPPEDSNHDESEGSNKKPSPPEDNGHDKSEGSHKTPPPPNSDHPPSQTPPIYVTPPSTPSSSPSSHSPPTTTPSSPPWSTPPTITPTSPSPPSQSTPSPTPPPTTPSSPSPTPPTTTPSSPSPPSSSTPSPTPPTTTPTSPSPPSQSTPSPTPPTTTPSSPSPTPPASPSPPSQSTPSPTPPTTTPSSPSPPSSSTPSPTPPTTTPTSPSPPSQSTPSPTPPTTTPSSPSPTPPTTTPSSPSPPSQSTPSPTPPTTTPPSPSPQSSSTPPNTTASPSTPTPTPPTTPSNPSPPSTPTPSPHTPTPPTSSSPPPSTPSTSPKTARCKNKYYPRCYNTEHVCPSACPGGCEIDCATCKPVCKCDRPGAVCQDPRFIGGDGITFYFHGKKDRDFCLVSDPNLHINAHFIGKRNENLTRDFTWVQSISIFFDKHQLFLGALKASTWDDSADRLSLAFDGEPLNFPGNEGSKWQSTSVPRVSITRISDSNNVVVEVEGLLKITAKVVPITEEDSRIHNYGITKDDCFAHLDLGFKFYSLSNEVDGVLGQTYRPGYVSRVNVGAKMAVMGGNKEFATSSLSTPDCAVARFRGGNGFEGAGYMGGLELPSMRCASGIDGEGVVCKR</sequence>
<keyword evidence="2" id="KW-1185">Reference proteome</keyword>
<reference evidence="1 2" key="1">
    <citation type="journal article" date="2006" name="Science">
        <title>The genome of black cottonwood, Populus trichocarpa (Torr. &amp; Gray).</title>
        <authorList>
            <person name="Tuskan G.A."/>
            <person name="Difazio S."/>
            <person name="Jansson S."/>
            <person name="Bohlmann J."/>
            <person name="Grigoriev I."/>
            <person name="Hellsten U."/>
            <person name="Putnam N."/>
            <person name="Ralph S."/>
            <person name="Rombauts S."/>
            <person name="Salamov A."/>
            <person name="Schein J."/>
            <person name="Sterck L."/>
            <person name="Aerts A."/>
            <person name="Bhalerao R.R."/>
            <person name="Bhalerao R.P."/>
            <person name="Blaudez D."/>
            <person name="Boerjan W."/>
            <person name="Brun A."/>
            <person name="Brunner A."/>
            <person name="Busov V."/>
            <person name="Campbell M."/>
            <person name="Carlson J."/>
            <person name="Chalot M."/>
            <person name="Chapman J."/>
            <person name="Chen G.L."/>
            <person name="Cooper D."/>
            <person name="Coutinho P.M."/>
            <person name="Couturier J."/>
            <person name="Covert S."/>
            <person name="Cronk Q."/>
            <person name="Cunningham R."/>
            <person name="Davis J."/>
            <person name="Degroeve S."/>
            <person name="Dejardin A."/>
            <person name="Depamphilis C."/>
            <person name="Detter J."/>
            <person name="Dirks B."/>
            <person name="Dubchak I."/>
            <person name="Duplessis S."/>
            <person name="Ehlting J."/>
            <person name="Ellis B."/>
            <person name="Gendler K."/>
            <person name="Goodstein D."/>
            <person name="Gribskov M."/>
            <person name="Grimwood J."/>
            <person name="Groover A."/>
            <person name="Gunter L."/>
            <person name="Hamberger B."/>
            <person name="Heinze B."/>
            <person name="Helariutta Y."/>
            <person name="Henrissat B."/>
            <person name="Holligan D."/>
            <person name="Holt R."/>
            <person name="Huang W."/>
            <person name="Islam-Faridi N."/>
            <person name="Jones S."/>
            <person name="Jones-Rhoades M."/>
            <person name="Jorgensen R."/>
            <person name="Joshi C."/>
            <person name="Kangasjarvi J."/>
            <person name="Karlsson J."/>
            <person name="Kelleher C."/>
            <person name="Kirkpatrick R."/>
            <person name="Kirst M."/>
            <person name="Kohler A."/>
            <person name="Kalluri U."/>
            <person name="Larimer F."/>
            <person name="Leebens-Mack J."/>
            <person name="Leple J.C."/>
            <person name="Locascio P."/>
            <person name="Lou Y."/>
            <person name="Lucas S."/>
            <person name="Martin F."/>
            <person name="Montanini B."/>
            <person name="Napoli C."/>
            <person name="Nelson D.R."/>
            <person name="Nelson C."/>
            <person name="Nieminen K."/>
            <person name="Nilsson O."/>
            <person name="Pereda V."/>
            <person name="Peter G."/>
            <person name="Philippe R."/>
            <person name="Pilate G."/>
            <person name="Poliakov A."/>
            <person name="Razumovskaya J."/>
            <person name="Richardson P."/>
            <person name="Rinaldi C."/>
            <person name="Ritland K."/>
            <person name="Rouze P."/>
            <person name="Ryaboy D."/>
            <person name="Schmutz J."/>
            <person name="Schrader J."/>
            <person name="Segerman B."/>
            <person name="Shin H."/>
            <person name="Siddiqui A."/>
            <person name="Sterky F."/>
            <person name="Terry A."/>
            <person name="Tsai C.J."/>
            <person name="Uberbacher E."/>
            <person name="Unneberg P."/>
            <person name="Vahala J."/>
            <person name="Wall K."/>
            <person name="Wessler S."/>
            <person name="Yang G."/>
            <person name="Yin T."/>
            <person name="Douglas C."/>
            <person name="Marra M."/>
            <person name="Sandberg G."/>
            <person name="Van de Peer Y."/>
            <person name="Rokhsar D."/>
        </authorList>
    </citation>
    <scope>NUCLEOTIDE SEQUENCE [LARGE SCALE GENOMIC DNA]</scope>
    <source>
        <strain evidence="2">cv. Nisqually</strain>
    </source>
</reference>
<comment type="caution">
    <text evidence="1">The sequence shown here is derived from an EMBL/GenBank/DDBJ whole genome shotgun (WGS) entry which is preliminary data.</text>
</comment>
<name>A0ACC0SHD4_POPTR</name>
<gene>
    <name evidence="1" type="ORF">POPTR_009G097400v4</name>
</gene>
<protein>
    <submittedName>
        <fullName evidence="1">Uncharacterized protein</fullName>
    </submittedName>
</protein>
<organism evidence="1 2">
    <name type="scientific">Populus trichocarpa</name>
    <name type="common">Western balsam poplar</name>
    <name type="synonym">Populus balsamifera subsp. trichocarpa</name>
    <dbReference type="NCBI Taxonomy" id="3694"/>
    <lineage>
        <taxon>Eukaryota</taxon>
        <taxon>Viridiplantae</taxon>
        <taxon>Streptophyta</taxon>
        <taxon>Embryophyta</taxon>
        <taxon>Tracheophyta</taxon>
        <taxon>Spermatophyta</taxon>
        <taxon>Magnoliopsida</taxon>
        <taxon>eudicotyledons</taxon>
        <taxon>Gunneridae</taxon>
        <taxon>Pentapetalae</taxon>
        <taxon>rosids</taxon>
        <taxon>fabids</taxon>
        <taxon>Malpighiales</taxon>
        <taxon>Salicaceae</taxon>
        <taxon>Saliceae</taxon>
        <taxon>Populus</taxon>
    </lineage>
</organism>
<dbReference type="EMBL" id="CM009298">
    <property type="protein sequence ID" value="KAI9388657.1"/>
    <property type="molecule type" value="Genomic_DNA"/>
</dbReference>
<evidence type="ECO:0000313" key="2">
    <source>
        <dbReference type="Proteomes" id="UP000006729"/>
    </source>
</evidence>
<dbReference type="Proteomes" id="UP000006729">
    <property type="component" value="Chromosome 9"/>
</dbReference>
<proteinExistence type="predicted"/>
<accession>A0ACC0SHD4</accession>